<evidence type="ECO:0000256" key="2">
    <source>
        <dbReference type="SAM" id="Phobius"/>
    </source>
</evidence>
<protein>
    <submittedName>
        <fullName evidence="3">DoxX-like protein</fullName>
    </submittedName>
</protein>
<feature type="transmembrane region" description="Helical" evidence="2">
    <location>
        <begin position="280"/>
        <end position="301"/>
    </location>
</feature>
<reference evidence="3 4" key="1">
    <citation type="submission" date="2018-03" db="EMBL/GenBank/DDBJ databases">
        <title>Genomic Encyclopedia of Type Strains, Phase III (KMG-III): the genomes of soil and plant-associated and newly described type strains.</title>
        <authorList>
            <person name="Whitman W."/>
        </authorList>
    </citation>
    <scope>NUCLEOTIDE SEQUENCE [LARGE SCALE GENOMIC DNA]</scope>
    <source>
        <strain evidence="3 4">CGMCC 4.7097</strain>
    </source>
</reference>
<organism evidence="3 4">
    <name type="scientific">Saccharothrix carnea</name>
    <dbReference type="NCBI Taxonomy" id="1280637"/>
    <lineage>
        <taxon>Bacteria</taxon>
        <taxon>Bacillati</taxon>
        <taxon>Actinomycetota</taxon>
        <taxon>Actinomycetes</taxon>
        <taxon>Pseudonocardiales</taxon>
        <taxon>Pseudonocardiaceae</taxon>
        <taxon>Saccharothrix</taxon>
    </lineage>
</organism>
<feature type="transmembrane region" description="Helical" evidence="2">
    <location>
        <begin position="308"/>
        <end position="327"/>
    </location>
</feature>
<comment type="caution">
    <text evidence="3">The sequence shown here is derived from an EMBL/GenBank/DDBJ whole genome shotgun (WGS) entry which is preliminary data.</text>
</comment>
<feature type="transmembrane region" description="Helical" evidence="2">
    <location>
        <begin position="52"/>
        <end position="72"/>
    </location>
</feature>
<dbReference type="Proteomes" id="UP000241118">
    <property type="component" value="Unassembled WGS sequence"/>
</dbReference>
<feature type="compositionally biased region" description="Basic and acidic residues" evidence="1">
    <location>
        <begin position="177"/>
        <end position="186"/>
    </location>
</feature>
<dbReference type="EMBL" id="PYAX01000002">
    <property type="protein sequence ID" value="PSL57328.1"/>
    <property type="molecule type" value="Genomic_DNA"/>
</dbReference>
<gene>
    <name evidence="3" type="ORF">B0I31_102306</name>
</gene>
<keyword evidence="4" id="KW-1185">Reference proteome</keyword>
<keyword evidence="2" id="KW-0812">Transmembrane</keyword>
<keyword evidence="2" id="KW-1133">Transmembrane helix</keyword>
<evidence type="ECO:0000256" key="1">
    <source>
        <dbReference type="SAM" id="MobiDB-lite"/>
    </source>
</evidence>
<dbReference type="AlphaFoldDB" id="A0A2P8IFT0"/>
<feature type="transmembrane region" description="Helical" evidence="2">
    <location>
        <begin position="347"/>
        <end position="368"/>
    </location>
</feature>
<evidence type="ECO:0000313" key="4">
    <source>
        <dbReference type="Proteomes" id="UP000241118"/>
    </source>
</evidence>
<name>A0A2P8IFT0_SACCR</name>
<sequence length="384" mass="40770">MTSTSIRTSVTAGPRVGYLVGAAVDVVLLVLINVSPGWRAVTFLTEDAVDVVVWVNVGLALGVVVTTLCALFPRRRLVLLGDVLTTTATLAALTSMSAVWPFRFDDAEIPWTTITRATLTIVLIAVSIALVVQLVKLLHALVAPDVDRDGRLPIVVPDVLVDQGPSPASHNRRRREAHADNESKRREAMTAFSHSTAATGTAARATATTAVRADAGAVALAVLRITTGFVFLWAFLDKVFGLGYATKAANAWINGGSPTKGFLSRVAVGPFESTFHAMAGAWWADWLFMLGLLAIGVAVVAGVGLRPAAIAGTLMMLLMWAAEWPLAQFTSAGEPSMSTNPIIDYHIAYAVALIAVALTGAGATWGLGRWWATLPVVRDHAWLR</sequence>
<feature type="transmembrane region" description="Helical" evidence="2">
    <location>
        <begin position="217"/>
        <end position="236"/>
    </location>
</feature>
<feature type="transmembrane region" description="Helical" evidence="2">
    <location>
        <begin position="12"/>
        <end position="32"/>
    </location>
</feature>
<proteinExistence type="predicted"/>
<feature type="transmembrane region" description="Helical" evidence="2">
    <location>
        <begin position="114"/>
        <end position="135"/>
    </location>
</feature>
<evidence type="ECO:0000313" key="3">
    <source>
        <dbReference type="EMBL" id="PSL57328.1"/>
    </source>
</evidence>
<feature type="region of interest" description="Disordered" evidence="1">
    <location>
        <begin position="163"/>
        <end position="186"/>
    </location>
</feature>
<feature type="transmembrane region" description="Helical" evidence="2">
    <location>
        <begin position="79"/>
        <end position="102"/>
    </location>
</feature>
<keyword evidence="2" id="KW-0472">Membrane</keyword>
<accession>A0A2P8IFT0</accession>